<reference evidence="2" key="1">
    <citation type="submission" date="2022-01" db="EMBL/GenBank/DDBJ databases">
        <title>Genome Sequence Resource for Two Populations of Ditylenchus destructor, the Migratory Endoparasitic Phytonematode.</title>
        <authorList>
            <person name="Zhang H."/>
            <person name="Lin R."/>
            <person name="Xie B."/>
        </authorList>
    </citation>
    <scope>NUCLEOTIDE SEQUENCE</scope>
    <source>
        <strain evidence="2">BazhouSP</strain>
    </source>
</reference>
<proteinExistence type="predicted"/>
<protein>
    <submittedName>
        <fullName evidence="2">Uncharacterized protein</fullName>
    </submittedName>
</protein>
<accession>A0AAD4N4M4</accession>
<comment type="caution">
    <text evidence="2">The sequence shown here is derived from an EMBL/GenBank/DDBJ whole genome shotgun (WGS) entry which is preliminary data.</text>
</comment>
<evidence type="ECO:0000313" key="3">
    <source>
        <dbReference type="Proteomes" id="UP001201812"/>
    </source>
</evidence>
<evidence type="ECO:0000256" key="1">
    <source>
        <dbReference type="SAM" id="Phobius"/>
    </source>
</evidence>
<keyword evidence="3" id="KW-1185">Reference proteome</keyword>
<feature type="transmembrane region" description="Helical" evidence="1">
    <location>
        <begin position="46"/>
        <end position="64"/>
    </location>
</feature>
<dbReference type="Proteomes" id="UP001201812">
    <property type="component" value="Unassembled WGS sequence"/>
</dbReference>
<keyword evidence="1" id="KW-0812">Transmembrane</keyword>
<keyword evidence="1" id="KW-0472">Membrane</keyword>
<dbReference type="EMBL" id="JAKKPZ010000012">
    <property type="protein sequence ID" value="KAI1714906.1"/>
    <property type="molecule type" value="Genomic_DNA"/>
</dbReference>
<feature type="transmembrane region" description="Helical" evidence="1">
    <location>
        <begin position="120"/>
        <end position="144"/>
    </location>
</feature>
<dbReference type="AlphaFoldDB" id="A0AAD4N4M4"/>
<name>A0AAD4N4M4_9BILA</name>
<gene>
    <name evidence="2" type="ORF">DdX_08177</name>
</gene>
<organism evidence="2 3">
    <name type="scientific">Ditylenchus destructor</name>
    <dbReference type="NCBI Taxonomy" id="166010"/>
    <lineage>
        <taxon>Eukaryota</taxon>
        <taxon>Metazoa</taxon>
        <taxon>Ecdysozoa</taxon>
        <taxon>Nematoda</taxon>
        <taxon>Chromadorea</taxon>
        <taxon>Rhabditida</taxon>
        <taxon>Tylenchina</taxon>
        <taxon>Tylenchomorpha</taxon>
        <taxon>Sphaerularioidea</taxon>
        <taxon>Anguinidae</taxon>
        <taxon>Anguininae</taxon>
        <taxon>Ditylenchus</taxon>
    </lineage>
</organism>
<feature type="transmembrane region" description="Helical" evidence="1">
    <location>
        <begin position="76"/>
        <end position="100"/>
    </location>
</feature>
<feature type="transmembrane region" description="Helical" evidence="1">
    <location>
        <begin position="20"/>
        <end position="40"/>
    </location>
</feature>
<sequence>MDYYEDRHSKVLGVPTERAIEIVAIIGIILNPLWSIYMAYSSPVTPYDFSIVALCLHILLLIGLSKENCRLFIPFLIFNGITIAGRILYCIVLIIIFYHQAFWNEYHKQHPTEDISVVKAMLIVHLVLNVLKAVLNMVFQYVVLKGYYYLKMRQENSPLLAHYPNETATLISHPEPNVV</sequence>
<keyword evidence="1" id="KW-1133">Transmembrane helix</keyword>
<evidence type="ECO:0000313" key="2">
    <source>
        <dbReference type="EMBL" id="KAI1714906.1"/>
    </source>
</evidence>